<reference evidence="2 3" key="1">
    <citation type="submission" date="2021-07" db="EMBL/GenBank/DDBJ databases">
        <title>Paenibacillus radiodurans sp. nov., isolated from the southeastern edge of Tengger Desert.</title>
        <authorList>
            <person name="Zhang G."/>
        </authorList>
    </citation>
    <scope>NUCLEOTIDE SEQUENCE [LARGE SCALE GENOMIC DNA]</scope>
    <source>
        <strain evidence="2 3">CCM 7311</strain>
    </source>
</reference>
<evidence type="ECO:0000259" key="1">
    <source>
        <dbReference type="Pfam" id="PF07883"/>
    </source>
</evidence>
<dbReference type="Pfam" id="PF07883">
    <property type="entry name" value="Cupin_2"/>
    <property type="match status" value="1"/>
</dbReference>
<dbReference type="InterPro" id="IPR011051">
    <property type="entry name" value="RmlC_Cupin_sf"/>
</dbReference>
<evidence type="ECO:0000313" key="3">
    <source>
        <dbReference type="Proteomes" id="UP001519887"/>
    </source>
</evidence>
<sequence>MDFSEIIYPRRRQCTAADLSPSVHWAQRHITERSKEYPERLIYDHELLYVQTGDIEVYVNDKEYHATTGALVYFGAGVPHRIKVLKGREANFLGIHFDYFDEHEVARDEDIIVVEPHPGPDQFCAEPRIEELAVPSETPVRIPPASIVASMERVIEEFTLRQSGYEAIVRGYMLQIVVELLRVPSAGATEAPHLGMLEE</sequence>
<evidence type="ECO:0000313" key="2">
    <source>
        <dbReference type="EMBL" id="MBW7458124.1"/>
    </source>
</evidence>
<dbReference type="InterPro" id="IPR013096">
    <property type="entry name" value="Cupin_2"/>
</dbReference>
<accession>A0ABS7CB46</accession>
<keyword evidence="3" id="KW-1185">Reference proteome</keyword>
<gene>
    <name evidence="2" type="ORF">K0U00_29185</name>
</gene>
<dbReference type="InterPro" id="IPR014710">
    <property type="entry name" value="RmlC-like_jellyroll"/>
</dbReference>
<proteinExistence type="predicted"/>
<name>A0ABS7CB46_9BACL</name>
<feature type="domain" description="Cupin type-2" evidence="1">
    <location>
        <begin position="45"/>
        <end position="92"/>
    </location>
</feature>
<dbReference type="Proteomes" id="UP001519887">
    <property type="component" value="Unassembled WGS sequence"/>
</dbReference>
<organism evidence="2 3">
    <name type="scientific">Paenibacillus sepulcri</name>
    <dbReference type="NCBI Taxonomy" id="359917"/>
    <lineage>
        <taxon>Bacteria</taxon>
        <taxon>Bacillati</taxon>
        <taxon>Bacillota</taxon>
        <taxon>Bacilli</taxon>
        <taxon>Bacillales</taxon>
        <taxon>Paenibacillaceae</taxon>
        <taxon>Paenibacillus</taxon>
    </lineage>
</organism>
<protein>
    <submittedName>
        <fullName evidence="2">Cupin domain-containing protein</fullName>
    </submittedName>
</protein>
<comment type="caution">
    <text evidence="2">The sequence shown here is derived from an EMBL/GenBank/DDBJ whole genome shotgun (WGS) entry which is preliminary data.</text>
</comment>
<dbReference type="EMBL" id="JAHZIK010001077">
    <property type="protein sequence ID" value="MBW7458124.1"/>
    <property type="molecule type" value="Genomic_DNA"/>
</dbReference>
<dbReference type="SUPFAM" id="SSF51182">
    <property type="entry name" value="RmlC-like cupins"/>
    <property type="match status" value="1"/>
</dbReference>
<feature type="non-terminal residue" evidence="2">
    <location>
        <position position="199"/>
    </location>
</feature>
<dbReference type="Gene3D" id="2.60.120.10">
    <property type="entry name" value="Jelly Rolls"/>
    <property type="match status" value="1"/>
</dbReference>